<protein>
    <recommendedName>
        <fullName evidence="4">F-box domain-containing protein</fullName>
    </recommendedName>
</protein>
<dbReference type="Gene3D" id="3.80.10.10">
    <property type="entry name" value="Ribonuclease Inhibitor"/>
    <property type="match status" value="1"/>
</dbReference>
<dbReference type="SUPFAM" id="SSF52047">
    <property type="entry name" value="RNI-like"/>
    <property type="match status" value="1"/>
</dbReference>
<accession>A0ABR3F7D5</accession>
<feature type="compositionally biased region" description="Basic and acidic residues" evidence="1">
    <location>
        <begin position="1"/>
        <end position="11"/>
    </location>
</feature>
<evidence type="ECO:0000313" key="2">
    <source>
        <dbReference type="EMBL" id="KAL0571167.1"/>
    </source>
</evidence>
<dbReference type="EMBL" id="JBAHYK010000811">
    <property type="protein sequence ID" value="KAL0571167.1"/>
    <property type="molecule type" value="Genomic_DNA"/>
</dbReference>
<keyword evidence="3" id="KW-1185">Reference proteome</keyword>
<evidence type="ECO:0000256" key="1">
    <source>
        <dbReference type="SAM" id="MobiDB-lite"/>
    </source>
</evidence>
<evidence type="ECO:0000313" key="3">
    <source>
        <dbReference type="Proteomes" id="UP001465976"/>
    </source>
</evidence>
<sequence>MTWNVARRDTFHLATKSAPKPNKPQPLSFDRATQGRPPSSPFPVFVKLPIELYHSVTSHISNVDLESLALVDRDCQQLARSVQFVDVTLDFNLSSMELLQTLLLELDRADVEEKEGNDTAKKANNRIGPCVRRVKVSEMGPGILPHEVVSYQKAFPVLFQRGVSTYQDIEESYYTALSKILERGLPNLSSLEWGVRGTPSKMETTLDCLRITAGRPSGVGIRHLTLDLGYFSPRMPLLGLDAGCWALETLVLNVDSAEHPVVADWVIEERGCGCFAVDLLRCVSGSLRSLVWKDAGSHQHTFGRVAPTFPKLREVTLEGIRMKDFTVLDACLGSNTRVTSLKVDLDSVTAQRFLNGRGHIASLEKFHWTASGSTPTTAVDEAAAALLPFIIANDQLRSLSGGSPMSSLFIEERLFPMITSSLPSSLTTLSRLTSLHVVWDSTSLPESSLRAIGSLTSLERLWLSAGTQLGWRTDWKIDHEVLSDALKPLRNLKTLVLTRDSYEVRGHPLLDCSIEKYYVNRNLPQTVIFAEYLLDEEIALLNRFFGCTSDGSMPFDQARAFHNKLLKAAWERWHQCRMVDAVQKYYVDTLESLERCFVGQYWVRVERPPVRKCGDEETRVSPEHSLRCGTDEVNGWWQAW</sequence>
<dbReference type="InterPro" id="IPR032675">
    <property type="entry name" value="LRR_dom_sf"/>
</dbReference>
<gene>
    <name evidence="2" type="ORF">V5O48_010794</name>
</gene>
<dbReference type="Proteomes" id="UP001465976">
    <property type="component" value="Unassembled WGS sequence"/>
</dbReference>
<proteinExistence type="predicted"/>
<reference evidence="2 3" key="1">
    <citation type="submission" date="2024-02" db="EMBL/GenBank/DDBJ databases">
        <title>A draft genome for the cacao thread blight pathogen Marasmius crinis-equi.</title>
        <authorList>
            <person name="Cohen S.P."/>
            <person name="Baruah I.K."/>
            <person name="Amoako-Attah I."/>
            <person name="Bukari Y."/>
            <person name="Meinhardt L.W."/>
            <person name="Bailey B.A."/>
        </authorList>
    </citation>
    <scope>NUCLEOTIDE SEQUENCE [LARGE SCALE GENOMIC DNA]</scope>
    <source>
        <strain evidence="2 3">GH-76</strain>
    </source>
</reference>
<organism evidence="2 3">
    <name type="scientific">Marasmius crinis-equi</name>
    <dbReference type="NCBI Taxonomy" id="585013"/>
    <lineage>
        <taxon>Eukaryota</taxon>
        <taxon>Fungi</taxon>
        <taxon>Dikarya</taxon>
        <taxon>Basidiomycota</taxon>
        <taxon>Agaricomycotina</taxon>
        <taxon>Agaricomycetes</taxon>
        <taxon>Agaricomycetidae</taxon>
        <taxon>Agaricales</taxon>
        <taxon>Marasmiineae</taxon>
        <taxon>Marasmiaceae</taxon>
        <taxon>Marasmius</taxon>
    </lineage>
</organism>
<feature type="region of interest" description="Disordered" evidence="1">
    <location>
        <begin position="1"/>
        <end position="36"/>
    </location>
</feature>
<evidence type="ECO:0008006" key="4">
    <source>
        <dbReference type="Google" id="ProtNLM"/>
    </source>
</evidence>
<comment type="caution">
    <text evidence="2">The sequence shown here is derived from an EMBL/GenBank/DDBJ whole genome shotgun (WGS) entry which is preliminary data.</text>
</comment>
<name>A0ABR3F7D5_9AGAR</name>